<sequence>MAAAHGSVAHPSPSPLYLCRRCTVTGFSTKYPGAVYRLLFLLPIFSKVSLSTCYQLQIASPRSASVPIINNEYFQGVARHLS</sequence>
<reference evidence="1 2" key="1">
    <citation type="submission" date="2019-05" db="EMBL/GenBank/DDBJ databases">
        <title>Another draft genome of Portunus trituberculatus and its Hox gene families provides insights of decapod evolution.</title>
        <authorList>
            <person name="Jeong J.-H."/>
            <person name="Song I."/>
            <person name="Kim S."/>
            <person name="Choi T."/>
            <person name="Kim D."/>
            <person name="Ryu S."/>
            <person name="Kim W."/>
        </authorList>
    </citation>
    <scope>NUCLEOTIDE SEQUENCE [LARGE SCALE GENOMIC DNA]</scope>
    <source>
        <tissue evidence="1">Muscle</tissue>
    </source>
</reference>
<protein>
    <submittedName>
        <fullName evidence="1">Uncharacterized protein</fullName>
    </submittedName>
</protein>
<dbReference type="AlphaFoldDB" id="A0A5B7GK32"/>
<evidence type="ECO:0000313" key="2">
    <source>
        <dbReference type="Proteomes" id="UP000324222"/>
    </source>
</evidence>
<name>A0A5B7GK32_PORTR</name>
<evidence type="ECO:0000313" key="1">
    <source>
        <dbReference type="EMBL" id="MPC60481.1"/>
    </source>
</evidence>
<proteinExistence type="predicted"/>
<organism evidence="1 2">
    <name type="scientific">Portunus trituberculatus</name>
    <name type="common">Swimming crab</name>
    <name type="synonym">Neptunus trituberculatus</name>
    <dbReference type="NCBI Taxonomy" id="210409"/>
    <lineage>
        <taxon>Eukaryota</taxon>
        <taxon>Metazoa</taxon>
        <taxon>Ecdysozoa</taxon>
        <taxon>Arthropoda</taxon>
        <taxon>Crustacea</taxon>
        <taxon>Multicrustacea</taxon>
        <taxon>Malacostraca</taxon>
        <taxon>Eumalacostraca</taxon>
        <taxon>Eucarida</taxon>
        <taxon>Decapoda</taxon>
        <taxon>Pleocyemata</taxon>
        <taxon>Brachyura</taxon>
        <taxon>Eubrachyura</taxon>
        <taxon>Portunoidea</taxon>
        <taxon>Portunidae</taxon>
        <taxon>Portuninae</taxon>
        <taxon>Portunus</taxon>
    </lineage>
</organism>
<accession>A0A5B7GK32</accession>
<keyword evidence="2" id="KW-1185">Reference proteome</keyword>
<dbReference type="Proteomes" id="UP000324222">
    <property type="component" value="Unassembled WGS sequence"/>
</dbReference>
<dbReference type="EMBL" id="VSRR010017571">
    <property type="protein sequence ID" value="MPC60481.1"/>
    <property type="molecule type" value="Genomic_DNA"/>
</dbReference>
<gene>
    <name evidence="1" type="ORF">E2C01_054526</name>
</gene>
<comment type="caution">
    <text evidence="1">The sequence shown here is derived from an EMBL/GenBank/DDBJ whole genome shotgun (WGS) entry which is preliminary data.</text>
</comment>